<reference evidence="1 2" key="1">
    <citation type="submission" date="2006-03" db="EMBL/GenBank/DDBJ databases">
        <title>Complete sequence of chromosome of Nitrobacter hamburgensis X14.</title>
        <authorList>
            <consortium name="US DOE Joint Genome Institute"/>
            <person name="Copeland A."/>
            <person name="Lucas S."/>
            <person name="Lapidus A."/>
            <person name="Barry K."/>
            <person name="Detter J.C."/>
            <person name="Glavina del Rio T."/>
            <person name="Hammon N."/>
            <person name="Israni S."/>
            <person name="Dalin E."/>
            <person name="Tice H."/>
            <person name="Pitluck S."/>
            <person name="Chain P."/>
            <person name="Malfatti S."/>
            <person name="Shin M."/>
            <person name="Vergez L."/>
            <person name="Schmutz J."/>
            <person name="Larimer F."/>
            <person name="Land M."/>
            <person name="Hauser L."/>
            <person name="Kyrpides N."/>
            <person name="Ivanova N."/>
            <person name="Ward B."/>
            <person name="Arp D."/>
            <person name="Klotz M."/>
            <person name="Stein L."/>
            <person name="O'Mullan G."/>
            <person name="Starkenburg S."/>
            <person name="Sayavedra L."/>
            <person name="Poret-Peterson A.T."/>
            <person name="Gentry M.E."/>
            <person name="Bruce D."/>
            <person name="Richardson P."/>
        </authorList>
    </citation>
    <scope>NUCLEOTIDE SEQUENCE [LARGE SCALE GENOMIC DNA]</scope>
    <source>
        <strain evidence="2">DSM 10229 / NCIMB 13809 / X14</strain>
    </source>
</reference>
<dbReference type="EMBL" id="CP000319">
    <property type="protein sequence ID" value="ABE62967.1"/>
    <property type="molecule type" value="Genomic_DNA"/>
</dbReference>
<evidence type="ECO:0000313" key="2">
    <source>
        <dbReference type="Proteomes" id="UP000001953"/>
    </source>
</evidence>
<organism evidence="1 2">
    <name type="scientific">Nitrobacter hamburgensis (strain DSM 10229 / NCIMB 13809 / X14)</name>
    <dbReference type="NCBI Taxonomy" id="323097"/>
    <lineage>
        <taxon>Bacteria</taxon>
        <taxon>Pseudomonadati</taxon>
        <taxon>Pseudomonadota</taxon>
        <taxon>Alphaproteobacteria</taxon>
        <taxon>Hyphomicrobiales</taxon>
        <taxon>Nitrobacteraceae</taxon>
        <taxon>Nitrobacter</taxon>
    </lineage>
</organism>
<name>Q1QLD0_NITHX</name>
<dbReference type="KEGG" id="nha:Nham_2173"/>
<dbReference type="AlphaFoldDB" id="Q1QLD0"/>
<evidence type="ECO:0000313" key="1">
    <source>
        <dbReference type="EMBL" id="ABE62967.1"/>
    </source>
</evidence>
<dbReference type="HOGENOM" id="CLU_1092691_0_0_5"/>
<gene>
    <name evidence="1" type="ordered locus">Nham_2173</name>
</gene>
<dbReference type="Proteomes" id="UP000001953">
    <property type="component" value="Chromosome"/>
</dbReference>
<proteinExistence type="predicted"/>
<keyword evidence="2" id="KW-1185">Reference proteome</keyword>
<accession>Q1QLD0</accession>
<protein>
    <submittedName>
        <fullName evidence="1">Nodulate formation efficiency C protein</fullName>
    </submittedName>
</protein>
<sequence length="262" mass="29729">MFHRWSLLFAMFAIISAIFGRAYAEEDVLIKRVKTTWRAQDGATIDDILSHAAKVAHFVPRGWGVGQKHDSEDPVFLSWSRNQGDKPDDEYTITWDISASGVMSLGPAYAKTMELGWRPFALSLIAREVADDYPQPNVSFLRDTSNYDFVATAQGGLGDLLKKGRCTIGNPVSLEYVVLSDKASKDDLWRLQLSVDCKITGPSYFTRQGIIIFKKKNRDAWQPASFFARRIAKYPPGHWFEQEEPDEKRTFDAVRKVLKGTR</sequence>
<dbReference type="eggNOG" id="ENOG5030UT7">
    <property type="taxonomic scope" value="Bacteria"/>
</dbReference>
<dbReference type="RefSeq" id="WP_011510644.1">
    <property type="nucleotide sequence ID" value="NC_007964.1"/>
</dbReference>